<keyword evidence="1" id="KW-1133">Transmembrane helix</keyword>
<dbReference type="EMBL" id="AGNK02000534">
    <property type="status" value="NOT_ANNOTATED_CDS"/>
    <property type="molecule type" value="Genomic_DNA"/>
</dbReference>
<dbReference type="Gramene" id="KQL31318">
    <property type="protein sequence ID" value="KQL31318"/>
    <property type="gene ID" value="SETIT_020306mg"/>
</dbReference>
<name>K3Z188_SETIT</name>
<keyword evidence="3" id="KW-1185">Reference proteome</keyword>
<dbReference type="InParanoid" id="K3Z188"/>
<reference evidence="3" key="1">
    <citation type="journal article" date="2012" name="Nat. Biotechnol.">
        <title>Reference genome sequence of the model plant Setaria.</title>
        <authorList>
            <person name="Bennetzen J.L."/>
            <person name="Schmutz J."/>
            <person name="Wang H."/>
            <person name="Percifield R."/>
            <person name="Hawkins J."/>
            <person name="Pontaroli A.C."/>
            <person name="Estep M."/>
            <person name="Feng L."/>
            <person name="Vaughn J.N."/>
            <person name="Grimwood J."/>
            <person name="Jenkins J."/>
            <person name="Barry K."/>
            <person name="Lindquist E."/>
            <person name="Hellsten U."/>
            <person name="Deshpande S."/>
            <person name="Wang X."/>
            <person name="Wu X."/>
            <person name="Mitros T."/>
            <person name="Triplett J."/>
            <person name="Yang X."/>
            <person name="Ye C.Y."/>
            <person name="Mauro-Herrera M."/>
            <person name="Wang L."/>
            <person name="Li P."/>
            <person name="Sharma M."/>
            <person name="Sharma R."/>
            <person name="Ronald P.C."/>
            <person name="Panaud O."/>
            <person name="Kellogg E.A."/>
            <person name="Brutnell T.P."/>
            <person name="Doust A.N."/>
            <person name="Tuskan G.A."/>
            <person name="Rokhsar D."/>
            <person name="Devos K.M."/>
        </authorList>
    </citation>
    <scope>NUCLEOTIDE SEQUENCE [LARGE SCALE GENOMIC DNA]</scope>
    <source>
        <strain evidence="3">cv. Yugu1</strain>
    </source>
</reference>
<reference evidence="2" key="2">
    <citation type="submission" date="2018-08" db="UniProtKB">
        <authorList>
            <consortium name="EnsemblPlants"/>
        </authorList>
    </citation>
    <scope>IDENTIFICATION</scope>
    <source>
        <strain evidence="2">Yugu1</strain>
    </source>
</reference>
<proteinExistence type="predicted"/>
<feature type="transmembrane region" description="Helical" evidence="1">
    <location>
        <begin position="41"/>
        <end position="60"/>
    </location>
</feature>
<dbReference type="HOGENOM" id="CLU_2762605_0_0_1"/>
<keyword evidence="1" id="KW-0812">Transmembrane</keyword>
<evidence type="ECO:0000256" key="1">
    <source>
        <dbReference type="SAM" id="Phobius"/>
    </source>
</evidence>
<sequence>MQGKMREKGIPVPDSWTGQGLYTSGEASKFPQDHIFCPHRIILLFFSLMYSHMFPLMYYSHMCSSSISFF</sequence>
<evidence type="ECO:0000313" key="3">
    <source>
        <dbReference type="Proteomes" id="UP000004995"/>
    </source>
</evidence>
<protein>
    <submittedName>
        <fullName evidence="2">Uncharacterized protein</fullName>
    </submittedName>
</protein>
<accession>K3Z188</accession>
<dbReference type="Proteomes" id="UP000004995">
    <property type="component" value="Unassembled WGS sequence"/>
</dbReference>
<dbReference type="AlphaFoldDB" id="K3Z188"/>
<keyword evidence="1" id="KW-0472">Membrane</keyword>
<organism evidence="2 3">
    <name type="scientific">Setaria italica</name>
    <name type="common">Foxtail millet</name>
    <name type="synonym">Panicum italicum</name>
    <dbReference type="NCBI Taxonomy" id="4555"/>
    <lineage>
        <taxon>Eukaryota</taxon>
        <taxon>Viridiplantae</taxon>
        <taxon>Streptophyta</taxon>
        <taxon>Embryophyta</taxon>
        <taxon>Tracheophyta</taxon>
        <taxon>Spermatophyta</taxon>
        <taxon>Magnoliopsida</taxon>
        <taxon>Liliopsida</taxon>
        <taxon>Poales</taxon>
        <taxon>Poaceae</taxon>
        <taxon>PACMAD clade</taxon>
        <taxon>Panicoideae</taxon>
        <taxon>Panicodae</taxon>
        <taxon>Paniceae</taxon>
        <taxon>Cenchrinae</taxon>
        <taxon>Setaria</taxon>
    </lineage>
</organism>
<dbReference type="EnsemblPlants" id="KQL31318">
    <property type="protein sequence ID" value="KQL31318"/>
    <property type="gene ID" value="SETIT_020306mg"/>
</dbReference>
<evidence type="ECO:0000313" key="2">
    <source>
        <dbReference type="EnsemblPlants" id="KQL31318"/>
    </source>
</evidence>